<keyword evidence="4 8" id="KW-0812">Transmembrane</keyword>
<dbReference type="RefSeq" id="WP_338602971.1">
    <property type="nucleotide sequence ID" value="NZ_AP028679.1"/>
</dbReference>
<evidence type="ECO:0000256" key="5">
    <source>
        <dbReference type="ARBA" id="ARBA00022989"/>
    </source>
</evidence>
<dbReference type="InterPro" id="IPR000715">
    <property type="entry name" value="Glycosyl_transferase_4"/>
</dbReference>
<keyword evidence="3 9" id="KW-0808">Transferase</keyword>
<evidence type="ECO:0000256" key="7">
    <source>
        <dbReference type="PIRSR" id="PIRSR600715-1"/>
    </source>
</evidence>
<feature type="transmembrane region" description="Helical" evidence="8">
    <location>
        <begin position="70"/>
        <end position="86"/>
    </location>
</feature>
<proteinExistence type="predicted"/>
<dbReference type="Gene3D" id="3.40.50.720">
    <property type="entry name" value="NAD(P)-binding Rossmann-like Domain"/>
    <property type="match status" value="1"/>
</dbReference>
<comment type="subcellular location">
    <subcellularLocation>
        <location evidence="1">Cell membrane</location>
        <topology evidence="1">Multi-pass membrane protein</topology>
    </subcellularLocation>
</comment>
<accession>A0AAU9EIZ8</accession>
<evidence type="ECO:0000256" key="1">
    <source>
        <dbReference type="ARBA" id="ARBA00004651"/>
    </source>
</evidence>
<evidence type="ECO:0000256" key="8">
    <source>
        <dbReference type="SAM" id="Phobius"/>
    </source>
</evidence>
<keyword evidence="2" id="KW-1003">Cell membrane</keyword>
<feature type="transmembrane region" description="Helical" evidence="8">
    <location>
        <begin position="224"/>
        <end position="247"/>
    </location>
</feature>
<dbReference type="GO" id="GO:0044038">
    <property type="term" value="P:cell wall macromolecule biosynthetic process"/>
    <property type="evidence" value="ECO:0007669"/>
    <property type="project" value="TreeGrafter"/>
</dbReference>
<dbReference type="EMBL" id="AP028679">
    <property type="protein sequence ID" value="BEQ16725.1"/>
    <property type="molecule type" value="Genomic_DNA"/>
</dbReference>
<name>A0AAU9EIZ8_9BACT</name>
<dbReference type="InterPro" id="IPR029063">
    <property type="entry name" value="SAM-dependent_MTases_sf"/>
</dbReference>
<dbReference type="CDD" id="cd06853">
    <property type="entry name" value="GT_WecA_like"/>
    <property type="match status" value="1"/>
</dbReference>
<dbReference type="Pfam" id="PF13727">
    <property type="entry name" value="CoA_binding_3"/>
    <property type="match status" value="1"/>
</dbReference>
<evidence type="ECO:0000313" key="10">
    <source>
        <dbReference type="Proteomes" id="UP001366166"/>
    </source>
</evidence>
<evidence type="ECO:0000256" key="3">
    <source>
        <dbReference type="ARBA" id="ARBA00022679"/>
    </source>
</evidence>
<dbReference type="AlphaFoldDB" id="A0AAU9EIZ8"/>
<feature type="transmembrane region" description="Helical" evidence="8">
    <location>
        <begin position="196"/>
        <end position="218"/>
    </location>
</feature>
<feature type="binding site" evidence="7">
    <location>
        <position position="200"/>
    </location>
    <ligand>
        <name>Mg(2+)</name>
        <dbReference type="ChEBI" id="CHEBI:18420"/>
    </ligand>
</feature>
<sequence length="590" mass="63670">MRLIYCFVLALAAAALLTPAVMALARRMGWVVAPRQDRWHRRPTAIYGGVAIYLAFMLSWLFLGGRSSQDLVLVVCAGAMFLVGLADDIFELKPQVKFLAQLLVATVAVALGLRFDFIAWTWLNVPFTLLWLVGVTNAVNILDNMDGLSSGVTLSAGTILALVAAVKGAPQLGVPAAALAGAAAGFFIYNFNPAKIFMGDCGSLFLGFSLAGCTVLGAGGASNLMLALLIPVGVLVVPLFDTALVSFQRTSHGRSIAQGGRDHSSHRLVFLGLSERRAVLVLIAVSLAGGLLAIFLHFLTPLVAMVVIAVVIVVFVFFGVFLGGVKVYNSPERARRRWQSPLLDQLVLHKKQLVQILTDLLLLSAAYTAAWLLRFEGSLGPEQMNLLTVSLPWVLAAKILFLWLFGVYRGEWRYVSVHAMIQLSKASLAGSLVVVGGTLLLRDQGYSLSAAIIDFFVSFFFLAGSRSLVRVFTESIMHKEGEPVLIMGAGDGGELLLRELRNNPALPYVPVAFVDDDPAKRGLVIHGIPVLGTRHDIAELADKYEATRVIISILSPVDGGLEEVFAICRRAGLECVRVQPIVEQELEHTA</sequence>
<evidence type="ECO:0000313" key="9">
    <source>
        <dbReference type="EMBL" id="BEQ16725.1"/>
    </source>
</evidence>
<evidence type="ECO:0000256" key="6">
    <source>
        <dbReference type="ARBA" id="ARBA00023136"/>
    </source>
</evidence>
<feature type="transmembrane region" description="Helical" evidence="8">
    <location>
        <begin position="172"/>
        <end position="189"/>
    </location>
</feature>
<keyword evidence="5 8" id="KW-1133">Transmembrane helix</keyword>
<feature type="transmembrane region" description="Helical" evidence="8">
    <location>
        <begin position="420"/>
        <end position="440"/>
    </location>
</feature>
<keyword evidence="7" id="KW-0460">Magnesium</keyword>
<evidence type="ECO:0000256" key="2">
    <source>
        <dbReference type="ARBA" id="ARBA00022475"/>
    </source>
</evidence>
<feature type="transmembrane region" description="Helical" evidence="8">
    <location>
        <begin position="305"/>
        <end position="328"/>
    </location>
</feature>
<feature type="transmembrane region" description="Helical" evidence="8">
    <location>
        <begin position="278"/>
        <end position="299"/>
    </location>
</feature>
<feature type="transmembrane region" description="Helical" evidence="8">
    <location>
        <begin position="122"/>
        <end position="142"/>
    </location>
</feature>
<dbReference type="GO" id="GO:0005886">
    <property type="term" value="C:plasma membrane"/>
    <property type="evidence" value="ECO:0007669"/>
    <property type="project" value="UniProtKB-SubCell"/>
</dbReference>
<protein>
    <submittedName>
        <fullName evidence="9">Glycosyl transferase</fullName>
    </submittedName>
</protein>
<organism evidence="9 10">
    <name type="scientific">Desulfoferula mesophila</name>
    <dbReference type="NCBI Taxonomy" id="3058419"/>
    <lineage>
        <taxon>Bacteria</taxon>
        <taxon>Pseudomonadati</taxon>
        <taxon>Thermodesulfobacteriota</taxon>
        <taxon>Desulfarculia</taxon>
        <taxon>Desulfarculales</taxon>
        <taxon>Desulfarculaceae</taxon>
        <taxon>Desulfoferula</taxon>
    </lineage>
</organism>
<dbReference type="GO" id="GO:0046872">
    <property type="term" value="F:metal ion binding"/>
    <property type="evidence" value="ECO:0007669"/>
    <property type="project" value="UniProtKB-KW"/>
</dbReference>
<evidence type="ECO:0000256" key="4">
    <source>
        <dbReference type="ARBA" id="ARBA00022692"/>
    </source>
</evidence>
<dbReference type="PANTHER" id="PTHR22926">
    <property type="entry name" value="PHOSPHO-N-ACETYLMURAMOYL-PENTAPEPTIDE-TRANSFERASE"/>
    <property type="match status" value="1"/>
</dbReference>
<dbReference type="Pfam" id="PF00953">
    <property type="entry name" value="Glycos_transf_4"/>
    <property type="match status" value="1"/>
</dbReference>
<feature type="transmembrane region" description="Helical" evidence="8">
    <location>
        <begin position="385"/>
        <end position="408"/>
    </location>
</feature>
<dbReference type="SUPFAM" id="SSF53335">
    <property type="entry name" value="S-adenosyl-L-methionine-dependent methyltransferases"/>
    <property type="match status" value="1"/>
</dbReference>
<feature type="transmembrane region" description="Helical" evidence="8">
    <location>
        <begin position="446"/>
        <end position="469"/>
    </location>
</feature>
<keyword evidence="6 8" id="KW-0472">Membrane</keyword>
<comment type="cofactor">
    <cofactor evidence="7">
        <name>Mg(2+)</name>
        <dbReference type="ChEBI" id="CHEBI:18420"/>
    </cofactor>
</comment>
<reference evidence="10" key="1">
    <citation type="journal article" date="2023" name="Arch. Microbiol.">
        <title>Desulfoferula mesophilus gen. nov. sp. nov., a mesophilic sulfate-reducing bacterium isolated from a brackish lake sediment.</title>
        <authorList>
            <person name="Watanabe T."/>
            <person name="Yabe T."/>
            <person name="Tsuji J.M."/>
            <person name="Fukui M."/>
        </authorList>
    </citation>
    <scope>NUCLEOTIDE SEQUENCE [LARGE SCALE GENOMIC DNA]</scope>
    <source>
        <strain evidence="10">12FAK</strain>
    </source>
</reference>
<dbReference type="Proteomes" id="UP001366166">
    <property type="component" value="Chromosome"/>
</dbReference>
<dbReference type="PANTHER" id="PTHR22926:SF3">
    <property type="entry name" value="UNDECAPRENYL-PHOSPHATE ALPHA-N-ACETYLGLUCOSAMINYL 1-PHOSPHATE TRANSFERASE"/>
    <property type="match status" value="1"/>
</dbReference>
<gene>
    <name evidence="9" type="ORF">FAK_37910</name>
</gene>
<feature type="binding site" evidence="7">
    <location>
        <position position="140"/>
    </location>
    <ligand>
        <name>Mg(2+)</name>
        <dbReference type="ChEBI" id="CHEBI:18420"/>
    </ligand>
</feature>
<feature type="transmembrane region" description="Helical" evidence="8">
    <location>
        <begin position="44"/>
        <end position="63"/>
    </location>
</feature>
<dbReference type="KEGG" id="dmp:FAK_37910"/>
<dbReference type="GO" id="GO:0071555">
    <property type="term" value="P:cell wall organization"/>
    <property type="evidence" value="ECO:0007669"/>
    <property type="project" value="TreeGrafter"/>
</dbReference>
<dbReference type="GO" id="GO:0016780">
    <property type="term" value="F:phosphotransferase activity, for other substituted phosphate groups"/>
    <property type="evidence" value="ECO:0007669"/>
    <property type="project" value="InterPro"/>
</dbReference>
<dbReference type="GO" id="GO:0009103">
    <property type="term" value="P:lipopolysaccharide biosynthetic process"/>
    <property type="evidence" value="ECO:0007669"/>
    <property type="project" value="TreeGrafter"/>
</dbReference>
<keyword evidence="10" id="KW-1185">Reference proteome</keyword>
<keyword evidence="7" id="KW-0479">Metal-binding</keyword>
<feature type="transmembrane region" description="Helical" evidence="8">
    <location>
        <begin position="353"/>
        <end position="373"/>
    </location>
</feature>